<feature type="non-terminal residue" evidence="2">
    <location>
        <position position="99"/>
    </location>
</feature>
<dbReference type="SUPFAM" id="SSF52833">
    <property type="entry name" value="Thioredoxin-like"/>
    <property type="match status" value="1"/>
</dbReference>
<dbReference type="GO" id="GO:0016209">
    <property type="term" value="F:antioxidant activity"/>
    <property type="evidence" value="ECO:0007669"/>
    <property type="project" value="InterPro"/>
</dbReference>
<protein>
    <recommendedName>
        <fullName evidence="1">Alkyl hydroperoxide reductase subunit C/ Thiol specific antioxidant domain-containing protein</fullName>
    </recommendedName>
</protein>
<dbReference type="Gene3D" id="3.40.30.10">
    <property type="entry name" value="Glutaredoxin"/>
    <property type="match status" value="1"/>
</dbReference>
<dbReference type="Pfam" id="PF00578">
    <property type="entry name" value="AhpC-TSA"/>
    <property type="match status" value="1"/>
</dbReference>
<dbReference type="EMBL" id="UINC01202468">
    <property type="protein sequence ID" value="SVE22284.1"/>
    <property type="molecule type" value="Genomic_DNA"/>
</dbReference>
<dbReference type="InterPro" id="IPR000866">
    <property type="entry name" value="AhpC/TSA"/>
</dbReference>
<dbReference type="AlphaFoldDB" id="A0A383BQV4"/>
<reference evidence="2" key="1">
    <citation type="submission" date="2018-05" db="EMBL/GenBank/DDBJ databases">
        <authorList>
            <person name="Lanie J.A."/>
            <person name="Ng W.-L."/>
            <person name="Kazmierczak K.M."/>
            <person name="Andrzejewski T.M."/>
            <person name="Davidsen T.M."/>
            <person name="Wayne K.J."/>
            <person name="Tettelin H."/>
            <person name="Glass J.I."/>
            <person name="Rusch D."/>
            <person name="Podicherti R."/>
            <person name="Tsui H.-C.T."/>
            <person name="Winkler M.E."/>
        </authorList>
    </citation>
    <scope>NUCLEOTIDE SEQUENCE</scope>
</reference>
<evidence type="ECO:0000313" key="2">
    <source>
        <dbReference type="EMBL" id="SVE22284.1"/>
    </source>
</evidence>
<gene>
    <name evidence="2" type="ORF">METZ01_LOCUS475138</name>
</gene>
<evidence type="ECO:0000259" key="1">
    <source>
        <dbReference type="Pfam" id="PF00578"/>
    </source>
</evidence>
<accession>A0A383BQV4</accession>
<feature type="domain" description="Alkyl hydroperoxide reductase subunit C/ Thiol specific antioxidant" evidence="1">
    <location>
        <begin position="2"/>
        <end position="79"/>
    </location>
</feature>
<proteinExistence type="predicted"/>
<name>A0A383BQV4_9ZZZZ</name>
<organism evidence="2">
    <name type="scientific">marine metagenome</name>
    <dbReference type="NCBI Taxonomy" id="408172"/>
    <lineage>
        <taxon>unclassified sequences</taxon>
        <taxon>metagenomes</taxon>
        <taxon>ecological metagenomes</taxon>
    </lineage>
</organism>
<dbReference type="InterPro" id="IPR036249">
    <property type="entry name" value="Thioredoxin-like_sf"/>
</dbReference>
<feature type="non-terminal residue" evidence="2">
    <location>
        <position position="1"/>
    </location>
</feature>
<sequence length="99" mass="11342">VDLRKDYQTIRGLNAETLAVSNDQLTGGERAIDHLDLGFPALFDPEAVVIERFDVYGTLNDDYTTPSVFVIDKNSDIRWEYLGRHYNDRTTNHQIIAQL</sequence>
<dbReference type="GO" id="GO:0016491">
    <property type="term" value="F:oxidoreductase activity"/>
    <property type="evidence" value="ECO:0007669"/>
    <property type="project" value="InterPro"/>
</dbReference>